<dbReference type="EMBL" id="KM019215">
    <property type="protein sequence ID" value="AIV98042.1"/>
    <property type="molecule type" value="Genomic_DNA"/>
</dbReference>
<organism evidence="2">
    <name type="scientific">Pseudomonas sp. (strain WBC-3)</name>
    <dbReference type="NCBI Taxonomy" id="165468"/>
    <lineage>
        <taxon>Bacteria</taxon>
        <taxon>Pseudomonadati</taxon>
        <taxon>Pseudomonadota</taxon>
        <taxon>Gammaproteobacteria</taxon>
        <taxon>Pseudomonadales</taxon>
        <taxon>Pseudomonadaceae</taxon>
        <taxon>Pseudomonas</taxon>
    </lineage>
</organism>
<accession>A0A0A0RGP7</accession>
<protein>
    <submittedName>
        <fullName evidence="2">Uncharacterized protein</fullName>
    </submittedName>
</protein>
<feature type="region of interest" description="Disordered" evidence="1">
    <location>
        <begin position="1"/>
        <end position="31"/>
    </location>
</feature>
<feature type="compositionally biased region" description="Basic residues" evidence="1">
    <location>
        <begin position="11"/>
        <end position="21"/>
    </location>
</feature>
<sequence>MHREQRVIAGRAHRHTHHHAKGKVEGCKPKPGAGAGIVIHGIHLMRPRRAQLLKTMLSRSAYGTSRLGA</sequence>
<reference evidence="2" key="1">
    <citation type="journal article" date="2015" name="Appl. Environ. Microbiol.">
        <title>Transcriptional activation of multiple operons involved in para-nitrophenol degradation by Pseudomonas sp. Strain WBC-3.</title>
        <authorList>
            <person name="Zhang W.M."/>
            <person name="Zhang J.J."/>
            <person name="Jiang X."/>
            <person name="Chao H."/>
            <person name="Zhou N.Y."/>
        </authorList>
    </citation>
    <scope>NUCLEOTIDE SEQUENCE</scope>
    <source>
        <strain evidence="2">WBC-3</strain>
    </source>
</reference>
<name>A0A0A0RGP7_PSEWB</name>
<gene>
    <name evidence="2" type="ORF">WBC3-000042</name>
</gene>
<dbReference type="AlphaFoldDB" id="A0A0A0RGP7"/>
<proteinExistence type="predicted"/>
<evidence type="ECO:0000313" key="2">
    <source>
        <dbReference type="EMBL" id="AIV98042.1"/>
    </source>
</evidence>
<evidence type="ECO:0000256" key="1">
    <source>
        <dbReference type="SAM" id="MobiDB-lite"/>
    </source>
</evidence>